<proteinExistence type="predicted"/>
<sequence>MNNNNQPVTKKELDEILDHKLHQWTKKEIVPTVESMFDKFGEKIDKKFEEINKNIKTSENRIVNSNDKLAGEIKKAHEEMMATVMSSKQANEKYQQYDKTLKNYGERLKILEGQSV</sequence>
<keyword evidence="1" id="KW-0175">Coiled coil</keyword>
<dbReference type="Proteomes" id="UP000179136">
    <property type="component" value="Unassembled WGS sequence"/>
</dbReference>
<evidence type="ECO:0000313" key="2">
    <source>
        <dbReference type="EMBL" id="OGG86884.1"/>
    </source>
</evidence>
<protein>
    <submittedName>
        <fullName evidence="2">Uncharacterized protein</fullName>
    </submittedName>
</protein>
<name>A0A1F6FM04_9BACT</name>
<feature type="coiled-coil region" evidence="1">
    <location>
        <begin position="48"/>
        <end position="114"/>
    </location>
</feature>
<evidence type="ECO:0000256" key="1">
    <source>
        <dbReference type="SAM" id="Coils"/>
    </source>
</evidence>
<dbReference type="EMBL" id="MFMW01000025">
    <property type="protein sequence ID" value="OGG86884.1"/>
    <property type="molecule type" value="Genomic_DNA"/>
</dbReference>
<gene>
    <name evidence="2" type="ORF">A3B87_01285</name>
</gene>
<accession>A0A1F6FM04</accession>
<comment type="caution">
    <text evidence="2">The sequence shown here is derived from an EMBL/GenBank/DDBJ whole genome shotgun (WGS) entry which is preliminary data.</text>
</comment>
<organism evidence="2 3">
    <name type="scientific">Candidatus Kuenenbacteria bacterium RIFCSPHIGHO2_02_FULL_39_13</name>
    <dbReference type="NCBI Taxonomy" id="1798561"/>
    <lineage>
        <taxon>Bacteria</taxon>
        <taxon>Candidatus Kueneniibacteriota</taxon>
    </lineage>
</organism>
<reference evidence="2 3" key="1">
    <citation type="journal article" date="2016" name="Nat. Commun.">
        <title>Thousands of microbial genomes shed light on interconnected biogeochemical processes in an aquifer system.</title>
        <authorList>
            <person name="Anantharaman K."/>
            <person name="Brown C.T."/>
            <person name="Hug L.A."/>
            <person name="Sharon I."/>
            <person name="Castelle C.J."/>
            <person name="Probst A.J."/>
            <person name="Thomas B.C."/>
            <person name="Singh A."/>
            <person name="Wilkins M.J."/>
            <person name="Karaoz U."/>
            <person name="Brodie E.L."/>
            <person name="Williams K.H."/>
            <person name="Hubbard S.S."/>
            <person name="Banfield J.F."/>
        </authorList>
    </citation>
    <scope>NUCLEOTIDE SEQUENCE [LARGE SCALE GENOMIC DNA]</scope>
</reference>
<evidence type="ECO:0000313" key="3">
    <source>
        <dbReference type="Proteomes" id="UP000179136"/>
    </source>
</evidence>
<dbReference type="AlphaFoldDB" id="A0A1F6FM04"/>